<dbReference type="Proteomes" id="UP000000268">
    <property type="component" value="Chromosome"/>
</dbReference>
<gene>
    <name evidence="2" type="ordered locus">AM1_5716</name>
</gene>
<evidence type="ECO:0000256" key="1">
    <source>
        <dbReference type="ARBA" id="ARBA00022679"/>
    </source>
</evidence>
<dbReference type="eggNOG" id="COG0615">
    <property type="taxonomic scope" value="Bacteria"/>
</dbReference>
<dbReference type="InterPro" id="IPR027417">
    <property type="entry name" value="P-loop_NTPase"/>
</dbReference>
<dbReference type="SUPFAM" id="SSF52540">
    <property type="entry name" value="P-loop containing nucleoside triphosphate hydrolases"/>
    <property type="match status" value="1"/>
</dbReference>
<dbReference type="AlphaFoldDB" id="B0CGB0"/>
<keyword evidence="3" id="KW-1185">Reference proteome</keyword>
<dbReference type="STRING" id="329726.AM1_5716"/>
<dbReference type="Pfam" id="PF13469">
    <property type="entry name" value="Sulfotransfer_3"/>
    <property type="match status" value="1"/>
</dbReference>
<organism evidence="2 3">
    <name type="scientific">Acaryochloris marina (strain MBIC 11017)</name>
    <dbReference type="NCBI Taxonomy" id="329726"/>
    <lineage>
        <taxon>Bacteria</taxon>
        <taxon>Bacillati</taxon>
        <taxon>Cyanobacteriota</taxon>
        <taxon>Cyanophyceae</taxon>
        <taxon>Acaryochloridales</taxon>
        <taxon>Acaryochloridaceae</taxon>
        <taxon>Acaryochloris</taxon>
    </lineage>
</organism>
<sequence>MFEPIFIVGCERSGTTLLRIILNQSAELHIPGESWFLKELSKHRDSYGDFSQPHQRWFFIRDLQLNHATKDTFSFDIFQLTLSEAEAALKQVAPADFYGAAASLFQASAHKQGKPFWADKTPRHVTQLDWLAQAYPTAKFVHVLRDGRDVALSLMKAGWEKNIKSAASRWQQRVSYGTIIGSQLGNERYYELKYEDLVTQPELSLRKLCTWLGIEYSPDMLQHHTKTKDHINRDWHLHARVAEPINGSRAFAWKKKLTRIQVAEIEHVAGALLDQLDYELTSPKLFRVISRVAS</sequence>
<evidence type="ECO:0000313" key="2">
    <source>
        <dbReference type="EMBL" id="ABW30663.1"/>
    </source>
</evidence>
<dbReference type="HOGENOM" id="CLU_046916_1_2_3"/>
<evidence type="ECO:0000313" key="3">
    <source>
        <dbReference type="Proteomes" id="UP000000268"/>
    </source>
</evidence>
<dbReference type="PANTHER" id="PTHR12788">
    <property type="entry name" value="PROTEIN-TYROSINE SULFOTRANSFERASE 2"/>
    <property type="match status" value="1"/>
</dbReference>
<dbReference type="PANTHER" id="PTHR12788:SF10">
    <property type="entry name" value="PROTEIN-TYROSINE SULFOTRANSFERASE"/>
    <property type="match status" value="1"/>
</dbReference>
<accession>B0CGB0</accession>
<reference evidence="2 3" key="1">
    <citation type="journal article" date="2008" name="Proc. Natl. Acad. Sci. U.S.A.">
        <title>Niche adaptation and genome expansion in the chlorophyll d-producing cyanobacterium Acaryochloris marina.</title>
        <authorList>
            <person name="Swingley W.D."/>
            <person name="Chen M."/>
            <person name="Cheung P.C."/>
            <person name="Conrad A.L."/>
            <person name="Dejesa L.C."/>
            <person name="Hao J."/>
            <person name="Honchak B.M."/>
            <person name="Karbach L.E."/>
            <person name="Kurdoglu A."/>
            <person name="Lahiri S."/>
            <person name="Mastrian S.D."/>
            <person name="Miyashita H."/>
            <person name="Page L."/>
            <person name="Ramakrishna P."/>
            <person name="Satoh S."/>
            <person name="Sattley W.M."/>
            <person name="Shimada Y."/>
            <person name="Taylor H.L."/>
            <person name="Tomo T."/>
            <person name="Tsuchiya T."/>
            <person name="Wang Z.T."/>
            <person name="Raymond J."/>
            <person name="Mimuro M."/>
            <person name="Blankenship R.E."/>
            <person name="Touchman J.W."/>
        </authorList>
    </citation>
    <scope>NUCLEOTIDE SEQUENCE [LARGE SCALE GENOMIC DNA]</scope>
    <source>
        <strain evidence="3">MBIC 11017</strain>
    </source>
</reference>
<dbReference type="Gene3D" id="3.40.50.300">
    <property type="entry name" value="P-loop containing nucleotide triphosphate hydrolases"/>
    <property type="match status" value="1"/>
</dbReference>
<protein>
    <submittedName>
        <fullName evidence="2">Sulfotransferase</fullName>
    </submittedName>
</protein>
<dbReference type="EMBL" id="CP000828">
    <property type="protein sequence ID" value="ABW30663.1"/>
    <property type="molecule type" value="Genomic_DNA"/>
</dbReference>
<dbReference type="GO" id="GO:0008476">
    <property type="term" value="F:protein-tyrosine sulfotransferase activity"/>
    <property type="evidence" value="ECO:0007669"/>
    <property type="project" value="InterPro"/>
</dbReference>
<name>B0CGB0_ACAM1</name>
<dbReference type="InterPro" id="IPR026634">
    <property type="entry name" value="TPST-like"/>
</dbReference>
<dbReference type="RefSeq" id="WP_012165878.1">
    <property type="nucleotide sequence ID" value="NC_009925.1"/>
</dbReference>
<dbReference type="KEGG" id="amr:AM1_5716"/>
<proteinExistence type="predicted"/>
<keyword evidence="1 2" id="KW-0808">Transferase</keyword>